<gene>
    <name evidence="1" type="ORF">GKE01_23930</name>
</gene>
<proteinExistence type="predicted"/>
<dbReference type="EMBL" id="WKLP01000053">
    <property type="protein sequence ID" value="MRY14483.1"/>
    <property type="molecule type" value="Genomic_DNA"/>
</dbReference>
<evidence type="ECO:0000313" key="1">
    <source>
        <dbReference type="EMBL" id="MRY14483.1"/>
    </source>
</evidence>
<dbReference type="Gene3D" id="2.40.128.220">
    <property type="match status" value="1"/>
</dbReference>
<dbReference type="RefSeq" id="WP_010801401.1">
    <property type="nucleotide sequence ID" value="NZ_CAJSYT010000010.1"/>
</dbReference>
<sequence length="166" mass="18111">MNKHIIWLFTLLVFVLAGCEKDEIGNTATEALAGEWKVTVDAVDEGGNVIAEDFNGIGHILMNTYNTAANTPTEMYIDDIGHFWEYKVRVKSDVNALTFATNGAVPNEAYECDVTIDGGKILLGAATTPHGTPADSIVYYISFSDDEPGMRYKVSGYRYTGLAVDD</sequence>
<dbReference type="AlphaFoldDB" id="A0A6G1ZKI8"/>
<reference evidence="1" key="1">
    <citation type="journal article" date="2019" name="Nat. Med.">
        <title>A library of human gut bacterial isolates paired with longitudinal multiomics data enables mechanistic microbiome research.</title>
        <authorList>
            <person name="Poyet M."/>
            <person name="Groussin M."/>
            <person name="Gibbons S.M."/>
            <person name="Avila-Pacheco J."/>
            <person name="Jiang X."/>
            <person name="Kearney S.M."/>
            <person name="Perrotta A.R."/>
            <person name="Berdy B."/>
            <person name="Zhao S."/>
            <person name="Lieberman T.D."/>
            <person name="Swanson P.K."/>
            <person name="Smith M."/>
            <person name="Roesemann S."/>
            <person name="Alexander J.E."/>
            <person name="Rich S.A."/>
            <person name="Livny J."/>
            <person name="Vlamakis H."/>
            <person name="Clish C."/>
            <person name="Bullock K."/>
            <person name="Deik A."/>
            <person name="Scott J."/>
            <person name="Pierce K.A."/>
            <person name="Xavier R.J."/>
            <person name="Alm E.J."/>
        </authorList>
    </citation>
    <scope>NUCLEOTIDE SEQUENCE</scope>
    <source>
        <strain evidence="1">BIOML-A4</strain>
    </source>
</reference>
<name>A0A6G1ZKI8_9BACT</name>
<dbReference type="InterPro" id="IPR024404">
    <property type="entry name" value="Lipid-bd_put"/>
</dbReference>
<dbReference type="InterPro" id="IPR038668">
    <property type="entry name" value="Lipid-bd_sf"/>
</dbReference>
<protein>
    <submittedName>
        <fullName evidence="1">Uncharacterized protein</fullName>
    </submittedName>
</protein>
<dbReference type="PROSITE" id="PS51257">
    <property type="entry name" value="PROKAR_LIPOPROTEIN"/>
    <property type="match status" value="1"/>
</dbReference>
<comment type="caution">
    <text evidence="1">The sequence shown here is derived from an EMBL/GenBank/DDBJ whole genome shotgun (WGS) entry which is preliminary data.</text>
</comment>
<accession>A0A6G1ZKI8</accession>
<dbReference type="Pfam" id="PF12888">
    <property type="entry name" value="Lipid_bd"/>
    <property type="match status" value="1"/>
</dbReference>
<organism evidence="1">
    <name type="scientific">Parabacteroides goldsteinii</name>
    <dbReference type="NCBI Taxonomy" id="328812"/>
    <lineage>
        <taxon>Bacteria</taxon>
        <taxon>Pseudomonadati</taxon>
        <taxon>Bacteroidota</taxon>
        <taxon>Bacteroidia</taxon>
        <taxon>Bacteroidales</taxon>
        <taxon>Tannerellaceae</taxon>
        <taxon>Parabacteroides</taxon>
    </lineage>
</organism>